<evidence type="ECO:0008006" key="3">
    <source>
        <dbReference type="Google" id="ProtNLM"/>
    </source>
</evidence>
<evidence type="ECO:0000313" key="1">
    <source>
        <dbReference type="EMBL" id="RBP14143.1"/>
    </source>
</evidence>
<dbReference type="AlphaFoldDB" id="A0A366FHJ0"/>
<dbReference type="Proteomes" id="UP000253529">
    <property type="component" value="Unassembled WGS sequence"/>
</dbReference>
<dbReference type="Gene3D" id="3.40.50.2000">
    <property type="entry name" value="Glycogen Phosphorylase B"/>
    <property type="match status" value="1"/>
</dbReference>
<dbReference type="EMBL" id="QNRK01000010">
    <property type="protein sequence ID" value="RBP14143.1"/>
    <property type="molecule type" value="Genomic_DNA"/>
</dbReference>
<accession>A0A366FHJ0</accession>
<comment type="caution">
    <text evidence="1">The sequence shown here is derived from an EMBL/GenBank/DDBJ whole genome shotgun (WGS) entry which is preliminary data.</text>
</comment>
<evidence type="ECO:0000313" key="2">
    <source>
        <dbReference type="Proteomes" id="UP000253529"/>
    </source>
</evidence>
<proteinExistence type="predicted"/>
<protein>
    <recommendedName>
        <fullName evidence="3">Oligosaccharide biosynthesis protein Alg14</fullName>
    </recommendedName>
</protein>
<sequence>MNPDTLERILFVSSSGGVLLDLLALEPWWSKYRVAWAVVEAPDTASALAGQTCYWIGNTSFRRPFRIVLDFVSAWRILRRERPQLIVSAGSGPAIAFFALARVLGIPTFWIYTLNILATPGVSAKICTRMSSRVFLQQTSLLAAHPDGIVIGELY</sequence>
<gene>
    <name evidence="1" type="ORF">DFR50_110169</name>
</gene>
<reference evidence="1 2" key="1">
    <citation type="submission" date="2018-06" db="EMBL/GenBank/DDBJ databases">
        <title>Genomic Encyclopedia of Type Strains, Phase IV (KMG-IV): sequencing the most valuable type-strain genomes for metagenomic binning, comparative biology and taxonomic classification.</title>
        <authorList>
            <person name="Goeker M."/>
        </authorList>
    </citation>
    <scope>NUCLEOTIDE SEQUENCE [LARGE SCALE GENOMIC DNA]</scope>
    <source>
        <strain evidence="1 2">DSM 24875</strain>
    </source>
</reference>
<dbReference type="SUPFAM" id="SSF53756">
    <property type="entry name" value="UDP-Glycosyltransferase/glycogen phosphorylase"/>
    <property type="match status" value="1"/>
</dbReference>
<name>A0A366FHJ0_9HYPH</name>
<dbReference type="RefSeq" id="WP_170153164.1">
    <property type="nucleotide sequence ID" value="NZ_QNRK01000010.1"/>
</dbReference>
<keyword evidence="2" id="KW-1185">Reference proteome</keyword>
<organism evidence="1 2">
    <name type="scientific">Roseiarcus fermentans</name>
    <dbReference type="NCBI Taxonomy" id="1473586"/>
    <lineage>
        <taxon>Bacteria</taxon>
        <taxon>Pseudomonadati</taxon>
        <taxon>Pseudomonadota</taxon>
        <taxon>Alphaproteobacteria</taxon>
        <taxon>Hyphomicrobiales</taxon>
        <taxon>Roseiarcaceae</taxon>
        <taxon>Roseiarcus</taxon>
    </lineage>
</organism>